<dbReference type="NCBIfam" id="NF041196">
    <property type="entry name" value="ScbR_bind_reg"/>
    <property type="match status" value="1"/>
</dbReference>
<keyword evidence="7" id="KW-1185">Reference proteome</keyword>
<feature type="domain" description="HTH tetR-type" evidence="5">
    <location>
        <begin position="8"/>
        <end position="68"/>
    </location>
</feature>
<dbReference type="GO" id="GO:0003700">
    <property type="term" value="F:DNA-binding transcription factor activity"/>
    <property type="evidence" value="ECO:0007669"/>
    <property type="project" value="TreeGrafter"/>
</dbReference>
<feature type="DNA-binding region" description="H-T-H motif" evidence="4">
    <location>
        <begin position="31"/>
        <end position="50"/>
    </location>
</feature>
<accession>A0A4D4IYQ8</accession>
<dbReference type="GO" id="GO:0000976">
    <property type="term" value="F:transcription cis-regulatory region binding"/>
    <property type="evidence" value="ECO:0007669"/>
    <property type="project" value="TreeGrafter"/>
</dbReference>
<evidence type="ECO:0000313" key="6">
    <source>
        <dbReference type="EMBL" id="GDY29525.1"/>
    </source>
</evidence>
<keyword evidence="1" id="KW-0805">Transcription regulation</keyword>
<proteinExistence type="predicted"/>
<protein>
    <submittedName>
        <fullName evidence="6">TetR family transcriptional regulator</fullName>
    </submittedName>
</protein>
<evidence type="ECO:0000256" key="4">
    <source>
        <dbReference type="PROSITE-ProRule" id="PRU00335"/>
    </source>
</evidence>
<gene>
    <name evidence="6" type="primary">mmfR</name>
    <name evidence="6" type="ORF">GTS_11580</name>
</gene>
<keyword evidence="2 4" id="KW-0238">DNA-binding</keyword>
<dbReference type="InterPro" id="IPR050109">
    <property type="entry name" value="HTH-type_TetR-like_transc_reg"/>
</dbReference>
<dbReference type="PRINTS" id="PR00455">
    <property type="entry name" value="HTHTETR"/>
</dbReference>
<sequence>MPQQRRARATREAILTAAAEEFDRVGYAAAPLSAILRRGGVTKGAFYFHFPSKEAVAEAVVRHMRAVWPAAHRRWRDRGLDPLRTLIGLLDEVARRLCGDVVARAAVRLAEEGQPAASRPSPFRAWERTFALLLGAAAERGLLRPGVDPEAAARVLHAAVIGAWLVDGPRQGTGAYPQRIGEVVRCLLPGVATDEWLAGWRAEQP</sequence>
<dbReference type="InterPro" id="IPR009057">
    <property type="entry name" value="Homeodomain-like_sf"/>
</dbReference>
<dbReference type="AlphaFoldDB" id="A0A4D4IYQ8"/>
<evidence type="ECO:0000259" key="5">
    <source>
        <dbReference type="PROSITE" id="PS50977"/>
    </source>
</evidence>
<evidence type="ECO:0000256" key="3">
    <source>
        <dbReference type="ARBA" id="ARBA00023163"/>
    </source>
</evidence>
<dbReference type="Gene3D" id="1.10.357.10">
    <property type="entry name" value="Tetracycline Repressor, domain 2"/>
    <property type="match status" value="1"/>
</dbReference>
<dbReference type="InterPro" id="IPR036271">
    <property type="entry name" value="Tet_transcr_reg_TetR-rel_C_sf"/>
</dbReference>
<dbReference type="RefSeq" id="WP_137812665.1">
    <property type="nucleotide sequence ID" value="NZ_BJFL01000003.1"/>
</dbReference>
<dbReference type="InterPro" id="IPR054126">
    <property type="entry name" value="CprB_TetR_C"/>
</dbReference>
<organism evidence="6 7">
    <name type="scientific">Gandjariella thermophila</name>
    <dbReference type="NCBI Taxonomy" id="1931992"/>
    <lineage>
        <taxon>Bacteria</taxon>
        <taxon>Bacillati</taxon>
        <taxon>Actinomycetota</taxon>
        <taxon>Actinomycetes</taxon>
        <taxon>Pseudonocardiales</taxon>
        <taxon>Pseudonocardiaceae</taxon>
        <taxon>Gandjariella</taxon>
    </lineage>
</organism>
<dbReference type="SUPFAM" id="SSF46689">
    <property type="entry name" value="Homeodomain-like"/>
    <property type="match status" value="1"/>
</dbReference>
<dbReference type="InterPro" id="IPR001647">
    <property type="entry name" value="HTH_TetR"/>
</dbReference>
<name>A0A4D4IYQ8_9PSEU</name>
<dbReference type="Pfam" id="PF21935">
    <property type="entry name" value="TetR_C_45"/>
    <property type="match status" value="1"/>
</dbReference>
<dbReference type="PANTHER" id="PTHR30055:SF234">
    <property type="entry name" value="HTH-TYPE TRANSCRIPTIONAL REGULATOR BETI"/>
    <property type="match status" value="1"/>
</dbReference>
<evidence type="ECO:0000313" key="7">
    <source>
        <dbReference type="Proteomes" id="UP000298860"/>
    </source>
</evidence>
<dbReference type="Pfam" id="PF00440">
    <property type="entry name" value="TetR_N"/>
    <property type="match status" value="1"/>
</dbReference>
<dbReference type="Proteomes" id="UP000298860">
    <property type="component" value="Unassembled WGS sequence"/>
</dbReference>
<evidence type="ECO:0000256" key="2">
    <source>
        <dbReference type="ARBA" id="ARBA00023125"/>
    </source>
</evidence>
<keyword evidence="3" id="KW-0804">Transcription</keyword>
<dbReference type="OrthoDB" id="3237195at2"/>
<dbReference type="PANTHER" id="PTHR30055">
    <property type="entry name" value="HTH-TYPE TRANSCRIPTIONAL REGULATOR RUTR"/>
    <property type="match status" value="1"/>
</dbReference>
<dbReference type="EMBL" id="BJFL01000003">
    <property type="protein sequence ID" value="GDY29525.1"/>
    <property type="molecule type" value="Genomic_DNA"/>
</dbReference>
<reference evidence="7" key="1">
    <citation type="submission" date="2019-04" db="EMBL/GenBank/DDBJ databases">
        <title>Draft genome sequence of Pseudonocardiaceae bacterium SL3-2-4.</title>
        <authorList>
            <person name="Ningsih F."/>
            <person name="Yokota A."/>
            <person name="Sakai Y."/>
            <person name="Nanatani K."/>
            <person name="Yabe S."/>
            <person name="Oetari A."/>
            <person name="Sjamsuridzal W."/>
        </authorList>
    </citation>
    <scope>NUCLEOTIDE SEQUENCE [LARGE SCALE GENOMIC DNA]</scope>
    <source>
        <strain evidence="7">SL3-2-4</strain>
    </source>
</reference>
<dbReference type="InterPro" id="IPR047923">
    <property type="entry name" value="ArpA-like"/>
</dbReference>
<evidence type="ECO:0000256" key="1">
    <source>
        <dbReference type="ARBA" id="ARBA00023015"/>
    </source>
</evidence>
<dbReference type="SUPFAM" id="SSF48498">
    <property type="entry name" value="Tetracyclin repressor-like, C-terminal domain"/>
    <property type="match status" value="1"/>
</dbReference>
<comment type="caution">
    <text evidence="6">The sequence shown here is derived from an EMBL/GenBank/DDBJ whole genome shotgun (WGS) entry which is preliminary data.</text>
</comment>
<dbReference type="PROSITE" id="PS50977">
    <property type="entry name" value="HTH_TETR_2"/>
    <property type="match status" value="1"/>
</dbReference>